<dbReference type="Proteomes" id="UP000297092">
    <property type="component" value="Segment"/>
</dbReference>
<organism evidence="1 2">
    <name type="scientific">Escherichia phage Lidtsur</name>
    <dbReference type="NCBI Taxonomy" id="2562235"/>
    <lineage>
        <taxon>Viruses</taxon>
        <taxon>Duplodnaviria</taxon>
        <taxon>Heunggongvirae</taxon>
        <taxon>Uroviricota</taxon>
        <taxon>Caudoviricetes</taxon>
        <taxon>Autographivirales</taxon>
        <taxon>Autoscriptoviridae</taxon>
        <taxon>Stentvirinae</taxon>
        <taxon>Bonnellvirus</taxon>
        <taxon>Bonnellvirus lidtsur</taxon>
    </lineage>
</organism>
<protein>
    <submittedName>
        <fullName evidence="1">Uncharacterized protein</fullName>
    </submittedName>
</protein>
<evidence type="ECO:0000313" key="2">
    <source>
        <dbReference type="Proteomes" id="UP000297092"/>
    </source>
</evidence>
<proteinExistence type="predicted"/>
<reference evidence="2" key="1">
    <citation type="submission" date="2019-03" db="EMBL/GenBank/DDBJ databases">
        <authorList>
            <person name="Olsen N.S."/>
            <person name="Kot W."/>
            <person name="Hansen L.H."/>
        </authorList>
    </citation>
    <scope>NUCLEOTIDE SEQUENCE [LARGE SCALE GENOMIC DNA]</scope>
</reference>
<keyword evidence="2" id="KW-1185">Reference proteome</keyword>
<sequence>MTKVTVLLTSDKVTLIALLGDAVEDTPSLALDIKPGSDLSAAIAELETQLKKPTAPIMFIVNGGGYSPEAAAQYSPEKVAEFTVDNPALDEFVAAVA</sequence>
<dbReference type="RefSeq" id="YP_009821604.1">
    <property type="nucleotide sequence ID" value="NC_048177.1"/>
</dbReference>
<dbReference type="GeneID" id="55013088"/>
<accession>A0A4D6DYW5</accession>
<evidence type="ECO:0000313" key="1">
    <source>
        <dbReference type="EMBL" id="QBZ71510.1"/>
    </source>
</evidence>
<name>A0A4D6DYW5_9CAUD</name>
<dbReference type="KEGG" id="vg:55013088"/>
<dbReference type="EMBL" id="MK629528">
    <property type="protein sequence ID" value="QBZ71510.1"/>
    <property type="molecule type" value="Genomic_DNA"/>
</dbReference>